<keyword evidence="1" id="KW-1133">Transmembrane helix</keyword>
<dbReference type="SUPFAM" id="SSF103473">
    <property type="entry name" value="MFS general substrate transporter"/>
    <property type="match status" value="1"/>
</dbReference>
<keyword evidence="3" id="KW-1185">Reference proteome</keyword>
<feature type="transmembrane region" description="Helical" evidence="1">
    <location>
        <begin position="46"/>
        <end position="68"/>
    </location>
</feature>
<name>A0ABN3H7H4_9ACTN</name>
<sequence length="93" mass="9767">MPATETSSLAGFFAATFVAGIGFGAGMQGGMRTVLPLVAEHERPRVLSVLYLICYVAMGLPAVAAGSWSCTAAAWRPPPGTTPCSWWPSHSQR</sequence>
<keyword evidence="1" id="KW-0472">Membrane</keyword>
<accession>A0ABN3H7H4</accession>
<organism evidence="2 3">
    <name type="scientific">Streptomyces cuspidosporus</name>
    <dbReference type="NCBI Taxonomy" id="66882"/>
    <lineage>
        <taxon>Bacteria</taxon>
        <taxon>Bacillati</taxon>
        <taxon>Actinomycetota</taxon>
        <taxon>Actinomycetes</taxon>
        <taxon>Kitasatosporales</taxon>
        <taxon>Streptomycetaceae</taxon>
        <taxon>Streptomyces</taxon>
    </lineage>
</organism>
<evidence type="ECO:0000313" key="3">
    <source>
        <dbReference type="Proteomes" id="UP001500253"/>
    </source>
</evidence>
<evidence type="ECO:0000313" key="2">
    <source>
        <dbReference type="EMBL" id="GAA2371478.1"/>
    </source>
</evidence>
<dbReference type="Proteomes" id="UP001500253">
    <property type="component" value="Unassembled WGS sequence"/>
</dbReference>
<feature type="transmembrane region" description="Helical" evidence="1">
    <location>
        <begin position="6"/>
        <end position="25"/>
    </location>
</feature>
<evidence type="ECO:0000256" key="1">
    <source>
        <dbReference type="SAM" id="Phobius"/>
    </source>
</evidence>
<proteinExistence type="predicted"/>
<gene>
    <name evidence="2" type="ORF">GCM10010246_77280</name>
</gene>
<comment type="caution">
    <text evidence="2">The sequence shown here is derived from an EMBL/GenBank/DDBJ whole genome shotgun (WGS) entry which is preliminary data.</text>
</comment>
<protein>
    <recommendedName>
        <fullName evidence="4">Major facilitator superfamily (MFS) profile domain-containing protein</fullName>
    </recommendedName>
</protein>
<keyword evidence="1" id="KW-0812">Transmembrane</keyword>
<dbReference type="InterPro" id="IPR036259">
    <property type="entry name" value="MFS_trans_sf"/>
</dbReference>
<reference evidence="2 3" key="1">
    <citation type="journal article" date="2019" name="Int. J. Syst. Evol. Microbiol.">
        <title>The Global Catalogue of Microorganisms (GCM) 10K type strain sequencing project: providing services to taxonomists for standard genome sequencing and annotation.</title>
        <authorList>
            <consortium name="The Broad Institute Genomics Platform"/>
            <consortium name="The Broad Institute Genome Sequencing Center for Infectious Disease"/>
            <person name="Wu L."/>
            <person name="Ma J."/>
        </authorList>
    </citation>
    <scope>NUCLEOTIDE SEQUENCE [LARGE SCALE GENOMIC DNA]</scope>
    <source>
        <strain evidence="2 3">JCM 4316</strain>
    </source>
</reference>
<dbReference type="EMBL" id="BAAASD010000057">
    <property type="protein sequence ID" value="GAA2371478.1"/>
    <property type="molecule type" value="Genomic_DNA"/>
</dbReference>
<evidence type="ECO:0008006" key="4">
    <source>
        <dbReference type="Google" id="ProtNLM"/>
    </source>
</evidence>